<dbReference type="Pfam" id="PF12697">
    <property type="entry name" value="Abhydrolase_6"/>
    <property type="match status" value="1"/>
</dbReference>
<dbReference type="EMBL" id="QDDR01000012">
    <property type="protein sequence ID" value="PVE45712.1"/>
    <property type="molecule type" value="Genomic_DNA"/>
</dbReference>
<organism evidence="2 3">
    <name type="scientific">Pararhodobacter aggregans</name>
    <dbReference type="NCBI Taxonomy" id="404875"/>
    <lineage>
        <taxon>Bacteria</taxon>
        <taxon>Pseudomonadati</taxon>
        <taxon>Pseudomonadota</taxon>
        <taxon>Alphaproteobacteria</taxon>
        <taxon>Rhodobacterales</taxon>
        <taxon>Paracoccaceae</taxon>
        <taxon>Pararhodobacter</taxon>
    </lineage>
</organism>
<keyword evidence="2" id="KW-0378">Hydrolase</keyword>
<proteinExistence type="predicted"/>
<dbReference type="GO" id="GO:0016020">
    <property type="term" value="C:membrane"/>
    <property type="evidence" value="ECO:0007669"/>
    <property type="project" value="TreeGrafter"/>
</dbReference>
<dbReference type="InterPro" id="IPR029058">
    <property type="entry name" value="AB_hydrolase_fold"/>
</dbReference>
<evidence type="ECO:0000313" key="3">
    <source>
        <dbReference type="Proteomes" id="UP000244810"/>
    </source>
</evidence>
<dbReference type="GO" id="GO:0047372">
    <property type="term" value="F:monoacylglycerol lipase activity"/>
    <property type="evidence" value="ECO:0007669"/>
    <property type="project" value="TreeGrafter"/>
</dbReference>
<dbReference type="AlphaFoldDB" id="A0A2T7ULY8"/>
<comment type="caution">
    <text evidence="2">The sequence shown here is derived from an EMBL/GenBank/DDBJ whole genome shotgun (WGS) entry which is preliminary data.</text>
</comment>
<sequence>MIGARAKSTTCEVLQPMPEFPPVTDEPTVLDLGPRQLGYRADGTGPLVVLIASTGRCGAEMAPLAAGLVQQGFRVLRPEPRGIAPSVGPMEGVTFHDLAGDLADIIRAEGGRAIVAGHAYGAWIARCVAQDHPDFVSGVVFLAAGAKAWPPELSRAITEINDPATSEADRLAALKLAFFAEGNDPAEWLTGWHPAVVEMQRKARAATRPEDWRPAGIAPILDLRGAQDPFRPAGTEAEIAEELGPRVTARAIEGASHAMPVERPAEAAAAMGDWARRIGLL</sequence>
<gene>
    <name evidence="2" type="ORF">DDE23_19595</name>
</gene>
<dbReference type="Gene3D" id="3.40.50.1820">
    <property type="entry name" value="alpha/beta hydrolase"/>
    <property type="match status" value="1"/>
</dbReference>
<dbReference type="PANTHER" id="PTHR43798:SF5">
    <property type="entry name" value="MONOACYLGLYCEROL LIPASE ABHD6"/>
    <property type="match status" value="1"/>
</dbReference>
<dbReference type="InterPro" id="IPR000073">
    <property type="entry name" value="AB_hydrolase_1"/>
</dbReference>
<evidence type="ECO:0000259" key="1">
    <source>
        <dbReference type="Pfam" id="PF12697"/>
    </source>
</evidence>
<feature type="domain" description="AB hydrolase-1" evidence="1">
    <location>
        <begin position="61"/>
        <end position="270"/>
    </location>
</feature>
<dbReference type="PANTHER" id="PTHR43798">
    <property type="entry name" value="MONOACYLGLYCEROL LIPASE"/>
    <property type="match status" value="1"/>
</dbReference>
<dbReference type="InterPro" id="IPR050266">
    <property type="entry name" value="AB_hydrolase_sf"/>
</dbReference>
<protein>
    <submittedName>
        <fullName evidence="2">Alpha/beta hydrolase</fullName>
    </submittedName>
</protein>
<name>A0A2T7ULY8_9RHOB</name>
<evidence type="ECO:0000313" key="2">
    <source>
        <dbReference type="EMBL" id="PVE45712.1"/>
    </source>
</evidence>
<dbReference type="Proteomes" id="UP000244810">
    <property type="component" value="Unassembled WGS sequence"/>
</dbReference>
<accession>A0A2T7ULY8</accession>
<dbReference type="SUPFAM" id="SSF53474">
    <property type="entry name" value="alpha/beta-Hydrolases"/>
    <property type="match status" value="1"/>
</dbReference>
<keyword evidence="3" id="KW-1185">Reference proteome</keyword>
<dbReference type="GO" id="GO:0046464">
    <property type="term" value="P:acylglycerol catabolic process"/>
    <property type="evidence" value="ECO:0007669"/>
    <property type="project" value="TreeGrafter"/>
</dbReference>
<reference evidence="2 3" key="1">
    <citation type="journal article" date="2011" name="Syst. Appl. Microbiol.">
        <title>Defluviimonas denitrificans gen. nov., sp. nov., and Pararhodobacter aggregans gen. nov., sp. nov., non-phototrophic Rhodobacteraceae from the biofilter of a marine aquaculture.</title>
        <authorList>
            <person name="Foesel B.U."/>
            <person name="Drake H.L."/>
            <person name="Schramm A."/>
        </authorList>
    </citation>
    <scope>NUCLEOTIDE SEQUENCE [LARGE SCALE GENOMIC DNA]</scope>
    <source>
        <strain evidence="2 3">D1-19</strain>
    </source>
</reference>